<keyword evidence="16 21" id="KW-0472">Membrane</keyword>
<evidence type="ECO:0000256" key="18">
    <source>
        <dbReference type="ARBA" id="ARBA00023180"/>
    </source>
</evidence>
<dbReference type="InterPro" id="IPR002347">
    <property type="entry name" value="SDR_fam"/>
</dbReference>
<dbReference type="Pfam" id="PF01822">
    <property type="entry name" value="WSC"/>
    <property type="match status" value="1"/>
</dbReference>
<comment type="similarity">
    <text evidence="5">Belongs to the glycosyltransferase 14 family. XylT subfamily.</text>
</comment>
<dbReference type="PROSITE" id="PS51212">
    <property type="entry name" value="WSC"/>
    <property type="match status" value="1"/>
</dbReference>
<dbReference type="InterPro" id="IPR020904">
    <property type="entry name" value="Sc_DH/Rdtase_CS"/>
</dbReference>
<keyword evidence="24" id="KW-1185">Reference proteome</keyword>
<evidence type="ECO:0000256" key="11">
    <source>
        <dbReference type="ARBA" id="ARBA00022824"/>
    </source>
</evidence>
<gene>
    <name evidence="23" type="ORF">KQX54_000912</name>
</gene>
<evidence type="ECO:0000256" key="15">
    <source>
        <dbReference type="ARBA" id="ARBA00023034"/>
    </source>
</evidence>
<name>A0AAV7HSX2_COTGL</name>
<evidence type="ECO:0000256" key="7">
    <source>
        <dbReference type="ARBA" id="ARBA00022676"/>
    </source>
</evidence>
<dbReference type="PRINTS" id="PR00081">
    <property type="entry name" value="GDHRDH"/>
</dbReference>
<organism evidence="23 24">
    <name type="scientific">Cotesia glomerata</name>
    <name type="common">Lepidopteran parasitic wasp</name>
    <name type="synonym">Apanteles glomeratus</name>
    <dbReference type="NCBI Taxonomy" id="32391"/>
    <lineage>
        <taxon>Eukaryota</taxon>
        <taxon>Metazoa</taxon>
        <taxon>Ecdysozoa</taxon>
        <taxon>Arthropoda</taxon>
        <taxon>Hexapoda</taxon>
        <taxon>Insecta</taxon>
        <taxon>Pterygota</taxon>
        <taxon>Neoptera</taxon>
        <taxon>Endopterygota</taxon>
        <taxon>Hymenoptera</taxon>
        <taxon>Apocrita</taxon>
        <taxon>Ichneumonoidea</taxon>
        <taxon>Braconidae</taxon>
        <taxon>Microgastrinae</taxon>
        <taxon>Cotesia</taxon>
    </lineage>
</organism>
<accession>A0AAV7HSX2</accession>
<comment type="subcellular location">
    <subcellularLocation>
        <location evidence="2">Endoplasmic reticulum membrane</location>
        <topology evidence="2">Single-pass type II membrane protein</topology>
    </subcellularLocation>
    <subcellularLocation>
        <location evidence="1">Golgi apparatus membrane</location>
        <topology evidence="1">Single-pass type II membrane protein</topology>
    </subcellularLocation>
</comment>
<dbReference type="GO" id="GO:0005789">
    <property type="term" value="C:endoplasmic reticulum membrane"/>
    <property type="evidence" value="ECO:0007669"/>
    <property type="project" value="UniProtKB-SubCell"/>
</dbReference>
<dbReference type="SMART" id="SM00321">
    <property type="entry name" value="WSC"/>
    <property type="match status" value="1"/>
</dbReference>
<evidence type="ECO:0000256" key="21">
    <source>
        <dbReference type="SAM" id="Phobius"/>
    </source>
</evidence>
<dbReference type="PANTHER" id="PTHR46025:SF3">
    <property type="entry name" value="XYLOSYLTRANSFERASE OXT"/>
    <property type="match status" value="1"/>
</dbReference>
<evidence type="ECO:0000259" key="22">
    <source>
        <dbReference type="PROSITE" id="PS51212"/>
    </source>
</evidence>
<evidence type="ECO:0000256" key="13">
    <source>
        <dbReference type="ARBA" id="ARBA00022989"/>
    </source>
</evidence>
<comment type="pathway">
    <text evidence="3">Glycan metabolism; chondroitin sulfate biosynthesis.</text>
</comment>
<keyword evidence="13 21" id="KW-1133">Transmembrane helix</keyword>
<dbReference type="InterPro" id="IPR036291">
    <property type="entry name" value="NAD(P)-bd_dom_sf"/>
</dbReference>
<dbReference type="InterPro" id="IPR002889">
    <property type="entry name" value="WSC_carb-bd"/>
</dbReference>
<reference evidence="23 24" key="1">
    <citation type="journal article" date="2021" name="J. Hered.">
        <title>A chromosome-level genome assembly of the parasitoid wasp, Cotesia glomerata (Hymenoptera: Braconidae).</title>
        <authorList>
            <person name="Pinto B.J."/>
            <person name="Weis J.J."/>
            <person name="Gamble T."/>
            <person name="Ode P.J."/>
            <person name="Paul R."/>
            <person name="Zaspel J.M."/>
        </authorList>
    </citation>
    <scope>NUCLEOTIDE SEQUENCE [LARGE SCALE GENOMIC DNA]</scope>
    <source>
        <strain evidence="23">CgM1</strain>
    </source>
</reference>
<evidence type="ECO:0000256" key="17">
    <source>
        <dbReference type="ARBA" id="ARBA00023157"/>
    </source>
</evidence>
<dbReference type="Pfam" id="PF00106">
    <property type="entry name" value="adh_short"/>
    <property type="match status" value="1"/>
</dbReference>
<evidence type="ECO:0000256" key="6">
    <source>
        <dbReference type="ARBA" id="ARBA00011972"/>
    </source>
</evidence>
<dbReference type="Pfam" id="PF02485">
    <property type="entry name" value="Branch"/>
    <property type="match status" value="1"/>
</dbReference>
<dbReference type="PROSITE" id="PS00061">
    <property type="entry name" value="ADH_SHORT"/>
    <property type="match status" value="1"/>
</dbReference>
<dbReference type="Gene3D" id="3.40.50.720">
    <property type="entry name" value="NAD(P)-binding Rossmann-like Domain"/>
    <property type="match status" value="1"/>
</dbReference>
<dbReference type="GO" id="GO:0000139">
    <property type="term" value="C:Golgi membrane"/>
    <property type="evidence" value="ECO:0007669"/>
    <property type="project" value="UniProtKB-SubCell"/>
</dbReference>
<keyword evidence="8" id="KW-0808">Transferase</keyword>
<dbReference type="GO" id="GO:0015012">
    <property type="term" value="P:heparan sulfate proteoglycan biosynthetic process"/>
    <property type="evidence" value="ECO:0007669"/>
    <property type="project" value="TreeGrafter"/>
</dbReference>
<protein>
    <recommendedName>
        <fullName evidence="6">protein xylosyltransferase</fullName>
        <ecNumber evidence="6">2.4.2.26</ecNumber>
    </recommendedName>
    <alternativeName>
        <fullName evidence="19">Peptide O-xylosyltransferase</fullName>
    </alternativeName>
</protein>
<dbReference type="SUPFAM" id="SSF51735">
    <property type="entry name" value="NAD(P)-binding Rossmann-fold domains"/>
    <property type="match status" value="1"/>
</dbReference>
<proteinExistence type="inferred from homology"/>
<dbReference type="GO" id="GO:0046872">
    <property type="term" value="F:metal ion binding"/>
    <property type="evidence" value="ECO:0007669"/>
    <property type="project" value="UniProtKB-KW"/>
</dbReference>
<dbReference type="PANTHER" id="PTHR46025">
    <property type="entry name" value="XYLOSYLTRANSFERASE OXT"/>
    <property type="match status" value="1"/>
</dbReference>
<evidence type="ECO:0000256" key="3">
    <source>
        <dbReference type="ARBA" id="ARBA00004840"/>
    </source>
</evidence>
<comment type="caution">
    <text evidence="23">The sequence shown here is derived from an EMBL/GenBank/DDBJ whole genome shotgun (WGS) entry which is preliminary data.</text>
</comment>
<dbReference type="AlphaFoldDB" id="A0AAV7HSX2"/>
<evidence type="ECO:0000256" key="8">
    <source>
        <dbReference type="ARBA" id="ARBA00022679"/>
    </source>
</evidence>
<keyword evidence="7" id="KW-0328">Glycosyltransferase</keyword>
<keyword evidence="12" id="KW-0735">Signal-anchor</keyword>
<dbReference type="EC" id="2.4.2.26" evidence="6"/>
<feature type="transmembrane region" description="Helical" evidence="21">
    <location>
        <begin position="6"/>
        <end position="28"/>
    </location>
</feature>
<evidence type="ECO:0000256" key="16">
    <source>
        <dbReference type="ARBA" id="ARBA00023136"/>
    </source>
</evidence>
<sequence>MKEYSYIWRLFTTYGIPLTVPCIIYYFIELIRRKKRKNSLDGKVVLITGASSGLGEELAHVFYSCGCKVILVARRNEELIRVKNSLIQTHPNIGKYPPMTISLDVTKFDLLNAEVDKILAIYGRLDILINNAGISYRGRVDKTTIDVDMKVMMINYFAQIALAKAVIPSMIKQRFGHIVCVSSVQGKISIPYRSAYGASKHALQAWCDSARAELNKDCIKVTVASPAYIKTAISLNAVTEGGKCYGKMDKSTEEGYEPKYVANEILLAVLREQNEFMTAPILYKFLQNQDHTSVRSFDEVNSAKIDRSDGLPQQYKQLKLPPDKHVINVKAIKLDRESLSFVPSCDVIGREAISAVTRARSQTCKEIIVNVSCLSQQGELYPDRLFSSCPHSLGFIRTPKNLGCFKDDKILRILSDYYIALKTNNSPENCAFLCLQSGYPYAGTEYSTECFCGVDEPSFMKRLPDSSCNLKCSGDPKQSCGGYLAMNVYRTGIQKFKVQEARNSSIKTGIEKPARIAFLLTVNGRASRQVKRLIKILYDPSHFYYIHVDARQDYMYREMLKVEKVCRNKNIKVARGLNLRHASIWGGASLLTTLLTSAQQMLQHSPHWDFLVNLSESDFPIKSNRQLVDFLTWNRGYNFVKSHGREVQRFISKQGLDKTFVECEARMWRLGDRKLPKGIQIDGGSDWVALSRDFVEYVARPKPDDLVAGLLKVFQYTLLPAESFFHTVLRNSKFCDTYVDNNLHVTNWKRKLGCKCQYKAIVDWCGCSPNDFKYDDFNRIRNTEDRNLYFARKFEPVIDQRIIDKVEQWLYPEKYNDSKSKKGYDMYWQNLYHQADLSPTCDDTLLTISNSLARLTYAKFSINYTNIRLLETTAYFKDNKFNAILILAEAVNPITATETANLSINNNYSNMSRSHSGISSNNINIHNNYYSNSNNNFPERIEALVTLKRNYTVNKAWTGRINWLSVNTDYDQKEQTFRNFVGGIGPVSNPILAYEFDLSLVTPRNLTALWINPSGTLVDVSYLQIEESSLIGSVKSQLDEPLAIGKWNVLLVTDTVLAAQLTFFVTPLEFWKNRKITLKKAREIHNGFVNSNNSNKSDQRLPRETNRKWLDIIKNAGLLYNSNKNDENNNNYHLKNNEIDERIGLDLNKWIDELVTQYYSINDFCIINKGQLRNKINSSGNNNNNYYINNLKQCYQTNWSSVSPDSKADLYNLCEK</sequence>
<dbReference type="InterPro" id="IPR024448">
    <property type="entry name" value="XylT_C"/>
</dbReference>
<evidence type="ECO:0000256" key="10">
    <source>
        <dbReference type="ARBA" id="ARBA00022723"/>
    </source>
</evidence>
<evidence type="ECO:0000313" key="23">
    <source>
        <dbReference type="EMBL" id="KAH0533769.1"/>
    </source>
</evidence>
<dbReference type="EMBL" id="JAHXZJ010002984">
    <property type="protein sequence ID" value="KAH0533769.1"/>
    <property type="molecule type" value="Genomic_DNA"/>
</dbReference>
<dbReference type="PRINTS" id="PR00080">
    <property type="entry name" value="SDRFAMILY"/>
</dbReference>
<dbReference type="InterPro" id="IPR003406">
    <property type="entry name" value="Glyco_trans_14"/>
</dbReference>
<dbReference type="Pfam" id="PF12529">
    <property type="entry name" value="Xylo_C"/>
    <property type="match status" value="1"/>
</dbReference>
<dbReference type="InterPro" id="IPR043538">
    <property type="entry name" value="XYLT"/>
</dbReference>
<dbReference type="GO" id="GO:0016491">
    <property type="term" value="F:oxidoreductase activity"/>
    <property type="evidence" value="ECO:0007669"/>
    <property type="project" value="UniProtKB-KW"/>
</dbReference>
<evidence type="ECO:0000256" key="4">
    <source>
        <dbReference type="ARBA" id="ARBA00005093"/>
    </source>
</evidence>
<evidence type="ECO:0000256" key="5">
    <source>
        <dbReference type="ARBA" id="ARBA00010195"/>
    </source>
</evidence>
<keyword evidence="11" id="KW-0256">Endoplasmic reticulum</keyword>
<evidence type="ECO:0000256" key="14">
    <source>
        <dbReference type="ARBA" id="ARBA00023002"/>
    </source>
</evidence>
<dbReference type="Proteomes" id="UP000826195">
    <property type="component" value="Unassembled WGS sequence"/>
</dbReference>
<evidence type="ECO:0000256" key="12">
    <source>
        <dbReference type="ARBA" id="ARBA00022968"/>
    </source>
</evidence>
<dbReference type="GO" id="GO:0030158">
    <property type="term" value="F:protein xylosyltransferase activity"/>
    <property type="evidence" value="ECO:0007669"/>
    <property type="project" value="UniProtKB-EC"/>
</dbReference>
<comment type="catalytic activity">
    <reaction evidence="20">
        <text>UDP-alpha-D-xylose + L-seryl-[protein] = 3-O-(beta-D-xylosyl)-L-seryl-[protein] + UDP + H(+)</text>
        <dbReference type="Rhea" id="RHEA:50192"/>
        <dbReference type="Rhea" id="RHEA-COMP:9863"/>
        <dbReference type="Rhea" id="RHEA-COMP:12567"/>
        <dbReference type="ChEBI" id="CHEBI:15378"/>
        <dbReference type="ChEBI" id="CHEBI:29999"/>
        <dbReference type="ChEBI" id="CHEBI:57632"/>
        <dbReference type="ChEBI" id="CHEBI:58223"/>
        <dbReference type="ChEBI" id="CHEBI:132085"/>
        <dbReference type="EC" id="2.4.2.26"/>
    </reaction>
</comment>
<feature type="domain" description="WSC" evidence="22">
    <location>
        <begin position="398"/>
        <end position="492"/>
    </location>
</feature>
<keyword evidence="14" id="KW-0560">Oxidoreductase</keyword>
<keyword evidence="9 21" id="KW-0812">Transmembrane</keyword>
<keyword evidence="18" id="KW-0325">Glycoprotein</keyword>
<evidence type="ECO:0000256" key="2">
    <source>
        <dbReference type="ARBA" id="ARBA00004648"/>
    </source>
</evidence>
<evidence type="ECO:0000256" key="19">
    <source>
        <dbReference type="ARBA" id="ARBA00042865"/>
    </source>
</evidence>
<evidence type="ECO:0000256" key="9">
    <source>
        <dbReference type="ARBA" id="ARBA00022692"/>
    </source>
</evidence>
<dbReference type="GO" id="GO:0050650">
    <property type="term" value="P:chondroitin sulfate proteoglycan biosynthetic process"/>
    <property type="evidence" value="ECO:0007669"/>
    <property type="project" value="TreeGrafter"/>
</dbReference>
<evidence type="ECO:0000313" key="24">
    <source>
        <dbReference type="Proteomes" id="UP000826195"/>
    </source>
</evidence>
<evidence type="ECO:0000256" key="1">
    <source>
        <dbReference type="ARBA" id="ARBA00004323"/>
    </source>
</evidence>
<evidence type="ECO:0000256" key="20">
    <source>
        <dbReference type="ARBA" id="ARBA00047847"/>
    </source>
</evidence>
<keyword evidence="17" id="KW-1015">Disulfide bond</keyword>
<keyword evidence="15" id="KW-0333">Golgi apparatus</keyword>
<keyword evidence="10" id="KW-0479">Metal-binding</keyword>
<comment type="pathway">
    <text evidence="4">Glycan metabolism; heparan sulfate biosynthesis.</text>
</comment>